<proteinExistence type="predicted"/>
<name>A0A518N1U7_9GAMM</name>
<dbReference type="PROSITE" id="PS51257">
    <property type="entry name" value="PROKAR_LIPOPROTEIN"/>
    <property type="match status" value="1"/>
</dbReference>
<organism evidence="2 3">
    <name type="scientific">Luteimonas granuli</name>
    <dbReference type="NCBI Taxonomy" id="1176533"/>
    <lineage>
        <taxon>Bacteria</taxon>
        <taxon>Pseudomonadati</taxon>
        <taxon>Pseudomonadota</taxon>
        <taxon>Gammaproteobacteria</taxon>
        <taxon>Lysobacterales</taxon>
        <taxon>Lysobacteraceae</taxon>
        <taxon>Luteimonas</taxon>
    </lineage>
</organism>
<dbReference type="OrthoDB" id="5493262at2"/>
<dbReference type="AlphaFoldDB" id="A0A518N1U7"/>
<feature type="signal peptide" evidence="1">
    <location>
        <begin position="1"/>
        <end position="22"/>
    </location>
</feature>
<dbReference type="PANTHER" id="PTHR41913:SF1">
    <property type="entry name" value="DUF1684 DOMAIN-CONTAINING PROTEIN"/>
    <property type="match status" value="1"/>
</dbReference>
<sequence>MIRFHARTARVAACFLVAAVLAGCGGDAPQTDRADVPRTSPALTTVEAEWRSERRERLLAEDGWTSLVGLHWLELRAHYVGSEPTSGIRLAVGPPKLGLVQQERERVYFTPEKGVEVAVEGAPVSGRVELTGEGTAPVELRFDEGRGRLSLITRGARRALRVKHADAPARTGFGTIDYWPADARWMIEARFEAHPAGRTIGIANIIGGVEQLPSPGAVNFSHGGTAYRLETLDDGSGGLFLVFADRTNGHGSYGAGRYLDAPLPDAQGRVMLNFNRSYNPPCAFTAFATCPLPPPENRLDLAVTAGEKAYAKPSGT</sequence>
<dbReference type="KEGG" id="lug:FPZ22_02520"/>
<gene>
    <name evidence="2" type="ORF">FPZ22_02520</name>
</gene>
<feature type="chain" id="PRO_5022113989" evidence="1">
    <location>
        <begin position="23"/>
        <end position="316"/>
    </location>
</feature>
<protein>
    <submittedName>
        <fullName evidence="2">DUF1684 domain-containing protein</fullName>
    </submittedName>
</protein>
<evidence type="ECO:0000256" key="1">
    <source>
        <dbReference type="SAM" id="SignalP"/>
    </source>
</evidence>
<evidence type="ECO:0000313" key="3">
    <source>
        <dbReference type="Proteomes" id="UP000316584"/>
    </source>
</evidence>
<dbReference type="PANTHER" id="PTHR41913">
    <property type="entry name" value="DUF1684 DOMAIN-CONTAINING PROTEIN"/>
    <property type="match status" value="1"/>
</dbReference>
<accession>A0A518N1U7</accession>
<dbReference type="Pfam" id="PF07920">
    <property type="entry name" value="DUF1684"/>
    <property type="match status" value="1"/>
</dbReference>
<keyword evidence="3" id="KW-1185">Reference proteome</keyword>
<dbReference type="RefSeq" id="WP_144889950.1">
    <property type="nucleotide sequence ID" value="NZ_CP042218.1"/>
</dbReference>
<dbReference type="InterPro" id="IPR012467">
    <property type="entry name" value="DUF1684"/>
</dbReference>
<keyword evidence="1" id="KW-0732">Signal</keyword>
<dbReference type="EMBL" id="CP042218">
    <property type="protein sequence ID" value="QDW65906.1"/>
    <property type="molecule type" value="Genomic_DNA"/>
</dbReference>
<dbReference type="Proteomes" id="UP000316584">
    <property type="component" value="Chromosome"/>
</dbReference>
<evidence type="ECO:0000313" key="2">
    <source>
        <dbReference type="EMBL" id="QDW65906.1"/>
    </source>
</evidence>
<reference evidence="2 3" key="1">
    <citation type="submission" date="2019-07" db="EMBL/GenBank/DDBJ databases">
        <title>Full genome sequence of Luteimonas sp. Gr-4.</title>
        <authorList>
            <person name="Im W.-T."/>
        </authorList>
    </citation>
    <scope>NUCLEOTIDE SEQUENCE [LARGE SCALE GENOMIC DNA]</scope>
    <source>
        <strain evidence="2 3">Gr-4</strain>
    </source>
</reference>